<keyword evidence="4" id="KW-0963">Cytoplasm</keyword>
<reference evidence="9 10" key="1">
    <citation type="submission" date="2021-04" db="EMBL/GenBank/DDBJ databases">
        <authorList>
            <person name="Bliznina A."/>
        </authorList>
    </citation>
    <scope>NUCLEOTIDE SEQUENCE [LARGE SCALE GENOMIC DNA]</scope>
</reference>
<accession>A0ABN7SEX6</accession>
<evidence type="ECO:0000256" key="4">
    <source>
        <dbReference type="ARBA" id="ARBA00022490"/>
    </source>
</evidence>
<proteinExistence type="inferred from homology"/>
<feature type="domain" description="CS" evidence="8">
    <location>
        <begin position="163"/>
        <end position="252"/>
    </location>
</feature>
<evidence type="ECO:0000256" key="3">
    <source>
        <dbReference type="ARBA" id="ARBA00017641"/>
    </source>
</evidence>
<comment type="subcellular location">
    <subcellularLocation>
        <location evidence="1">Cytoplasm</location>
    </subcellularLocation>
</comment>
<name>A0ABN7SEX6_OIKDI</name>
<dbReference type="InterPro" id="IPR007052">
    <property type="entry name" value="CS_dom"/>
</dbReference>
<feature type="region of interest" description="Disordered" evidence="7">
    <location>
        <begin position="71"/>
        <end position="97"/>
    </location>
</feature>
<dbReference type="InterPro" id="IPR037898">
    <property type="entry name" value="NudC_fam"/>
</dbReference>
<evidence type="ECO:0000259" key="8">
    <source>
        <dbReference type="PROSITE" id="PS51203"/>
    </source>
</evidence>
<evidence type="ECO:0000313" key="10">
    <source>
        <dbReference type="Proteomes" id="UP001158576"/>
    </source>
</evidence>
<dbReference type="InterPro" id="IPR008978">
    <property type="entry name" value="HSP20-like_chaperone"/>
</dbReference>
<keyword evidence="5" id="KW-0597">Phosphoprotein</keyword>
<keyword evidence="10" id="KW-1185">Reference proteome</keyword>
<evidence type="ECO:0000256" key="2">
    <source>
        <dbReference type="ARBA" id="ARBA00010513"/>
    </source>
</evidence>
<dbReference type="PANTHER" id="PTHR12356:SF3">
    <property type="entry name" value="NUCLEAR MIGRATION PROTEIN NUDC"/>
    <property type="match status" value="1"/>
</dbReference>
<comment type="similarity">
    <text evidence="2">Belongs to the nudC family.</text>
</comment>
<dbReference type="PROSITE" id="PS51203">
    <property type="entry name" value="CS"/>
    <property type="match status" value="1"/>
</dbReference>
<evidence type="ECO:0000256" key="7">
    <source>
        <dbReference type="SAM" id="MobiDB-lite"/>
    </source>
</evidence>
<dbReference type="Pfam" id="PF14050">
    <property type="entry name" value="Nudc_N"/>
    <property type="match status" value="1"/>
</dbReference>
<feature type="region of interest" description="Disordered" evidence="7">
    <location>
        <begin position="114"/>
        <end position="164"/>
    </location>
</feature>
<evidence type="ECO:0000256" key="6">
    <source>
        <dbReference type="ARBA" id="ARBA00030427"/>
    </source>
</evidence>
<feature type="compositionally biased region" description="Basic and acidic residues" evidence="7">
    <location>
        <begin position="72"/>
        <end position="97"/>
    </location>
</feature>
<sequence length="335" mass="38620">MADERFDGQFLHMAQYTEGGVRGLVDVFFSFLRRKTDFFTGSDEDLKEAKKVARELVDERFEHHAKIAYAEADSKKKEKARQQKKLEEQRERERKRIEEEAKAPKIVEVSEEQAAALEKENSEKKAAGDAKGFPELKEQKPNCDEEEDEEDKNLLKPNAGNGADMENYQWTQTLQEVEVRVPFRLPKLKSRDVNVKIQKKRLYVALKNQEPVIDAEFPFEIKQEESFWTLNTGTLTINIEKVNQMEWWSHLVTSDPKINCKKVNPENSKLSGKKRACQSKKAHKVVRKTPSKSKIPVYVQGKPTTDQKLDELLVTATVAGLMPIHFFIVEKLDGI</sequence>
<feature type="compositionally biased region" description="Basic and acidic residues" evidence="7">
    <location>
        <begin position="117"/>
        <end position="143"/>
    </location>
</feature>
<evidence type="ECO:0000313" key="9">
    <source>
        <dbReference type="EMBL" id="CAG5095125.1"/>
    </source>
</evidence>
<evidence type="ECO:0000256" key="1">
    <source>
        <dbReference type="ARBA" id="ARBA00004496"/>
    </source>
</evidence>
<dbReference type="PANTHER" id="PTHR12356">
    <property type="entry name" value="NUCLEAR MOVEMENT PROTEIN NUDC"/>
    <property type="match status" value="1"/>
</dbReference>
<evidence type="ECO:0000256" key="5">
    <source>
        <dbReference type="ARBA" id="ARBA00022553"/>
    </source>
</evidence>
<organism evidence="9 10">
    <name type="scientific">Oikopleura dioica</name>
    <name type="common">Tunicate</name>
    <dbReference type="NCBI Taxonomy" id="34765"/>
    <lineage>
        <taxon>Eukaryota</taxon>
        <taxon>Metazoa</taxon>
        <taxon>Chordata</taxon>
        <taxon>Tunicata</taxon>
        <taxon>Appendicularia</taxon>
        <taxon>Copelata</taxon>
        <taxon>Oikopleuridae</taxon>
        <taxon>Oikopleura</taxon>
    </lineage>
</organism>
<dbReference type="SUPFAM" id="SSF49764">
    <property type="entry name" value="HSP20-like chaperones"/>
    <property type="match status" value="1"/>
</dbReference>
<dbReference type="InterPro" id="IPR025934">
    <property type="entry name" value="NudC_N_dom"/>
</dbReference>
<dbReference type="Proteomes" id="UP001158576">
    <property type="component" value="Chromosome XSR"/>
</dbReference>
<dbReference type="Gene3D" id="2.60.40.790">
    <property type="match status" value="1"/>
</dbReference>
<dbReference type="EMBL" id="OU015569">
    <property type="protein sequence ID" value="CAG5095125.1"/>
    <property type="molecule type" value="Genomic_DNA"/>
</dbReference>
<dbReference type="Pfam" id="PF04969">
    <property type="entry name" value="CS"/>
    <property type="match status" value="1"/>
</dbReference>
<protein>
    <recommendedName>
        <fullName evidence="3">Nuclear migration protein nudC</fullName>
    </recommendedName>
    <alternativeName>
        <fullName evidence="6">Nuclear distribution protein C homolog</fullName>
    </alternativeName>
</protein>
<gene>
    <name evidence="9" type="ORF">OKIOD_LOCUS5602</name>
</gene>